<comment type="similarity">
    <text evidence="14">Belongs to the RING-type zinc finger family. ATL subfamily.</text>
</comment>
<dbReference type="GO" id="GO:0030247">
    <property type="term" value="F:polysaccharide binding"/>
    <property type="evidence" value="ECO:0007669"/>
    <property type="project" value="InterPro"/>
</dbReference>
<dbReference type="EC" id="2.3.2.27" evidence="4"/>
<comment type="catalytic activity">
    <reaction evidence="1">
        <text>S-ubiquitinyl-[E2 ubiquitin-conjugating enzyme]-L-cysteine + [acceptor protein]-L-lysine = [E2 ubiquitin-conjugating enzyme]-L-cysteine + N(6)-ubiquitinyl-[acceptor protein]-L-lysine.</text>
        <dbReference type="EC" id="2.3.2.27"/>
    </reaction>
</comment>
<evidence type="ECO:0000256" key="2">
    <source>
        <dbReference type="ARBA" id="ARBA00004167"/>
    </source>
</evidence>
<keyword evidence="6 15" id="KW-0812">Transmembrane</keyword>
<feature type="domain" description="Wall-associated receptor kinase galacturonan-binding" evidence="17">
    <location>
        <begin position="357"/>
        <end position="422"/>
    </location>
</feature>
<evidence type="ECO:0000256" key="13">
    <source>
        <dbReference type="ARBA" id="ARBA00023136"/>
    </source>
</evidence>
<reference evidence="18" key="1">
    <citation type="submission" date="2020-06" db="EMBL/GenBank/DDBJ databases">
        <authorList>
            <person name="Li T."/>
            <person name="Hu X."/>
            <person name="Zhang T."/>
            <person name="Song X."/>
            <person name="Zhang H."/>
            <person name="Dai N."/>
            <person name="Sheng W."/>
            <person name="Hou X."/>
            <person name="Wei L."/>
        </authorList>
    </citation>
    <scope>NUCLEOTIDE SEQUENCE</scope>
    <source>
        <strain evidence="18">G02</strain>
        <tissue evidence="18">Leaf</tissue>
    </source>
</reference>
<evidence type="ECO:0000259" key="17">
    <source>
        <dbReference type="Pfam" id="PF13947"/>
    </source>
</evidence>
<evidence type="ECO:0000256" key="11">
    <source>
        <dbReference type="ARBA" id="ARBA00022833"/>
    </source>
</evidence>
<evidence type="ECO:0000256" key="4">
    <source>
        <dbReference type="ARBA" id="ARBA00012483"/>
    </source>
</evidence>
<comment type="caution">
    <text evidence="18">The sequence shown here is derived from an EMBL/GenBank/DDBJ whole genome shotgun (WGS) entry which is preliminary data.</text>
</comment>
<gene>
    <name evidence="18" type="ORF">Sradi_0500300</name>
</gene>
<keyword evidence="9" id="KW-0863">Zinc-finger</keyword>
<organism evidence="18">
    <name type="scientific">Sesamum radiatum</name>
    <name type="common">Black benniseed</name>
    <dbReference type="NCBI Taxonomy" id="300843"/>
    <lineage>
        <taxon>Eukaryota</taxon>
        <taxon>Viridiplantae</taxon>
        <taxon>Streptophyta</taxon>
        <taxon>Embryophyta</taxon>
        <taxon>Tracheophyta</taxon>
        <taxon>Spermatophyta</taxon>
        <taxon>Magnoliopsida</taxon>
        <taxon>eudicotyledons</taxon>
        <taxon>Gunneridae</taxon>
        <taxon>Pentapetalae</taxon>
        <taxon>asterids</taxon>
        <taxon>lamiids</taxon>
        <taxon>Lamiales</taxon>
        <taxon>Pedaliaceae</taxon>
        <taxon>Sesamum</taxon>
    </lineage>
</organism>
<feature type="signal peptide" evidence="16">
    <location>
        <begin position="1"/>
        <end position="30"/>
    </location>
</feature>
<dbReference type="EMBL" id="JACGWJ010000003">
    <property type="protein sequence ID" value="KAL0428743.1"/>
    <property type="molecule type" value="Genomic_DNA"/>
</dbReference>
<dbReference type="GO" id="GO:0008270">
    <property type="term" value="F:zinc ion binding"/>
    <property type="evidence" value="ECO:0007669"/>
    <property type="project" value="UniProtKB-KW"/>
</dbReference>
<dbReference type="PANTHER" id="PTHR46279:SF2">
    <property type="entry name" value="RING-H2 FINGER PROTEIN ATL21A-RELATED"/>
    <property type="match status" value="1"/>
</dbReference>
<keyword evidence="10" id="KW-0833">Ubl conjugation pathway</keyword>
<dbReference type="InterPro" id="IPR046948">
    <property type="entry name" value="ATL20-22-like"/>
</dbReference>
<evidence type="ECO:0000256" key="10">
    <source>
        <dbReference type="ARBA" id="ARBA00022786"/>
    </source>
</evidence>
<accession>A0AAW2VHU3</accession>
<comment type="pathway">
    <text evidence="3">Protein modification; protein ubiquitination.</text>
</comment>
<dbReference type="PANTHER" id="PTHR46279">
    <property type="entry name" value="RING/U-BOX SUPERFAMILY PROTEIN"/>
    <property type="match status" value="1"/>
</dbReference>
<evidence type="ECO:0000256" key="6">
    <source>
        <dbReference type="ARBA" id="ARBA00022692"/>
    </source>
</evidence>
<proteinExistence type="inferred from homology"/>
<evidence type="ECO:0000256" key="8">
    <source>
        <dbReference type="ARBA" id="ARBA00022729"/>
    </source>
</evidence>
<evidence type="ECO:0000256" key="1">
    <source>
        <dbReference type="ARBA" id="ARBA00000900"/>
    </source>
</evidence>
<evidence type="ECO:0000256" key="5">
    <source>
        <dbReference type="ARBA" id="ARBA00022679"/>
    </source>
</evidence>
<evidence type="ECO:0000313" key="18">
    <source>
        <dbReference type="EMBL" id="KAL0428743.1"/>
    </source>
</evidence>
<name>A0AAW2VHU3_SESRA</name>
<keyword evidence="12 15" id="KW-1133">Transmembrane helix</keyword>
<evidence type="ECO:0000256" key="12">
    <source>
        <dbReference type="ARBA" id="ARBA00022989"/>
    </source>
</evidence>
<feature type="transmembrane region" description="Helical" evidence="15">
    <location>
        <begin position="547"/>
        <end position="573"/>
    </location>
</feature>
<dbReference type="GO" id="GO:0016020">
    <property type="term" value="C:membrane"/>
    <property type="evidence" value="ECO:0007669"/>
    <property type="project" value="UniProtKB-SubCell"/>
</dbReference>
<evidence type="ECO:0000256" key="14">
    <source>
        <dbReference type="ARBA" id="ARBA00024209"/>
    </source>
</evidence>
<evidence type="ECO:0000256" key="7">
    <source>
        <dbReference type="ARBA" id="ARBA00022723"/>
    </source>
</evidence>
<keyword evidence="8 16" id="KW-0732">Signal</keyword>
<reference evidence="18" key="2">
    <citation type="journal article" date="2024" name="Plant">
        <title>Genomic evolution and insights into agronomic trait innovations of Sesamum species.</title>
        <authorList>
            <person name="Miao H."/>
            <person name="Wang L."/>
            <person name="Qu L."/>
            <person name="Liu H."/>
            <person name="Sun Y."/>
            <person name="Le M."/>
            <person name="Wang Q."/>
            <person name="Wei S."/>
            <person name="Zheng Y."/>
            <person name="Lin W."/>
            <person name="Duan Y."/>
            <person name="Cao H."/>
            <person name="Xiong S."/>
            <person name="Wang X."/>
            <person name="Wei L."/>
            <person name="Li C."/>
            <person name="Ma Q."/>
            <person name="Ju M."/>
            <person name="Zhao R."/>
            <person name="Li G."/>
            <person name="Mu C."/>
            <person name="Tian Q."/>
            <person name="Mei H."/>
            <person name="Zhang T."/>
            <person name="Gao T."/>
            <person name="Zhang H."/>
        </authorList>
    </citation>
    <scope>NUCLEOTIDE SEQUENCE</scope>
    <source>
        <strain evidence="18">G02</strain>
    </source>
</reference>
<evidence type="ECO:0000256" key="9">
    <source>
        <dbReference type="ARBA" id="ARBA00022771"/>
    </source>
</evidence>
<sequence length="639" mass="70946">MIDIQEHMGFLKVKFFLFLLISAINRKISGQTLTCGNNTFFVQYPFRLLQEGQNSHHRHRGHSDQFILKCNSEGLAVLNLPFSGDFYVRDIDYFRQKIQLYDPGHCLPGRLMNFSLSFSPFVAVTYQNYTFISCPPESPHNSTVISCLSNSTASVLATSLMSKTEKILELKGCNVIVTLQIPVSSPDQYEYNGFDDDLLLAWDAPSCDGDCKDVQGSNSFTVGVWEMSAAPPDESRIRSGTEELIVGGSQCISGPNSDSCPICLEEGKPLVLFAELLSYREEFAYTSLPGNSVDKFRKVPISCDLVEQAVTQKPVVDFGNYKRSRFLFPPIIDLGTYGHSELLYFLFLSLVHAGNDCPSSYCDKNGLAIQFPFWLQGQQSQNCGVPDFNLTCNAQKKAILNIPYSGQFVVSSIYYYVKRVILYDPDNCLPRRLFSLNLSSSPFMAVSYQYYTFFSCPKAQVNSIGAFDCLSNTTTDVLATKYPEDVVQFSMCNKIATLPIPVSSYYDYQFPLNLELTWNDTTCKDCGSATSAADTPSATNQKPVFRVIALSFVIPALVIPALIIGISCCICMMRNDDPQANDSIRTSSGAGSSDMVTMGLDKPTIETYRKITIGESCHIEGPNDVTCAICLADYVQMTQ</sequence>
<keyword evidence="11" id="KW-0862">Zinc</keyword>
<evidence type="ECO:0000256" key="15">
    <source>
        <dbReference type="SAM" id="Phobius"/>
    </source>
</evidence>
<dbReference type="InterPro" id="IPR025287">
    <property type="entry name" value="WAK_GUB"/>
</dbReference>
<comment type="subcellular location">
    <subcellularLocation>
        <location evidence="2">Membrane</location>
        <topology evidence="2">Single-pass membrane protein</topology>
    </subcellularLocation>
</comment>
<dbReference type="GO" id="GO:0061630">
    <property type="term" value="F:ubiquitin protein ligase activity"/>
    <property type="evidence" value="ECO:0007669"/>
    <property type="project" value="UniProtKB-EC"/>
</dbReference>
<dbReference type="AlphaFoldDB" id="A0AAW2VHU3"/>
<evidence type="ECO:0000256" key="16">
    <source>
        <dbReference type="SAM" id="SignalP"/>
    </source>
</evidence>
<keyword evidence="13 15" id="KW-0472">Membrane</keyword>
<keyword evidence="7" id="KW-0479">Metal-binding</keyword>
<evidence type="ECO:0000256" key="3">
    <source>
        <dbReference type="ARBA" id="ARBA00004906"/>
    </source>
</evidence>
<feature type="domain" description="Wall-associated receptor kinase galacturonan-binding" evidence="17">
    <location>
        <begin position="34"/>
        <end position="102"/>
    </location>
</feature>
<protein>
    <recommendedName>
        <fullName evidence="4">RING-type E3 ubiquitin transferase</fullName>
        <ecNumber evidence="4">2.3.2.27</ecNumber>
    </recommendedName>
</protein>
<keyword evidence="5" id="KW-0808">Transferase</keyword>
<dbReference type="Pfam" id="PF13947">
    <property type="entry name" value="GUB_WAK_bind"/>
    <property type="match status" value="2"/>
</dbReference>
<feature type="chain" id="PRO_5043800331" description="RING-type E3 ubiquitin transferase" evidence="16">
    <location>
        <begin position="31"/>
        <end position="639"/>
    </location>
</feature>